<feature type="region of interest" description="Disordered" evidence="9">
    <location>
        <begin position="1"/>
        <end position="33"/>
    </location>
</feature>
<keyword evidence="11" id="KW-1185">Reference proteome</keyword>
<gene>
    <name evidence="10" type="ORF">NW762_010627</name>
</gene>
<keyword evidence="5" id="KW-0571">Peptide transport</keyword>
<dbReference type="GO" id="GO:0016020">
    <property type="term" value="C:membrane"/>
    <property type="evidence" value="ECO:0007669"/>
    <property type="project" value="UniProtKB-SubCell"/>
</dbReference>
<dbReference type="InterPro" id="IPR004813">
    <property type="entry name" value="OPT"/>
</dbReference>
<keyword evidence="4" id="KW-0812">Transmembrane</keyword>
<evidence type="ECO:0000256" key="9">
    <source>
        <dbReference type="SAM" id="MobiDB-lite"/>
    </source>
</evidence>
<evidence type="ECO:0000256" key="4">
    <source>
        <dbReference type="ARBA" id="ARBA00022692"/>
    </source>
</evidence>
<dbReference type="OrthoDB" id="9986677at2759"/>
<keyword evidence="6" id="KW-0653">Protein transport</keyword>
<organism evidence="10 11">
    <name type="scientific">Fusarium torreyae</name>
    <dbReference type="NCBI Taxonomy" id="1237075"/>
    <lineage>
        <taxon>Eukaryota</taxon>
        <taxon>Fungi</taxon>
        <taxon>Dikarya</taxon>
        <taxon>Ascomycota</taxon>
        <taxon>Pezizomycotina</taxon>
        <taxon>Sordariomycetes</taxon>
        <taxon>Hypocreomycetidae</taxon>
        <taxon>Hypocreales</taxon>
        <taxon>Nectriaceae</taxon>
        <taxon>Fusarium</taxon>
    </lineage>
</organism>
<comment type="caution">
    <text evidence="10">The sequence shown here is derived from an EMBL/GenBank/DDBJ whole genome shotgun (WGS) entry which is preliminary data.</text>
</comment>
<dbReference type="Pfam" id="PF03169">
    <property type="entry name" value="OPT"/>
    <property type="match status" value="1"/>
</dbReference>
<evidence type="ECO:0000256" key="5">
    <source>
        <dbReference type="ARBA" id="ARBA00022856"/>
    </source>
</evidence>
<reference evidence="10" key="1">
    <citation type="submission" date="2022-09" db="EMBL/GenBank/DDBJ databases">
        <title>Fusarium specimens isolated from Avocado Roots.</title>
        <authorList>
            <person name="Stajich J."/>
            <person name="Roper C."/>
            <person name="Heimlech-Rivalta G."/>
        </authorList>
    </citation>
    <scope>NUCLEOTIDE SEQUENCE</scope>
    <source>
        <strain evidence="10">CF00136</strain>
    </source>
</reference>
<name>A0A9W8RVN0_9HYPO</name>
<evidence type="ECO:0000313" key="11">
    <source>
        <dbReference type="Proteomes" id="UP001152049"/>
    </source>
</evidence>
<dbReference type="InterPro" id="IPR004648">
    <property type="entry name" value="Oligpept_transpt"/>
</dbReference>
<sequence>MDPTNEKSGPITASKLSEEPGQPNSSNDLSEDAVQTLAKSVDATPEDVIEAEEHAKSLSLEDTRKLAESLIYFHENDPNFNPESIVRLSDFLQHSEAFQDPELHASYISRVKIEVALLTFNSPYTEVRAVVSNKDDVSAPAGTLRAWTIGLLFVAIQSFVNQFFSLRQPLITLDATVVQLLSFPLGKAWEKLVPLGDFHLLGFRFTANPGQFNQKEHMLISIMANVAGTAPYGRFIVFTTWLEKYFNLPFASSFGFQICVTVSYI</sequence>
<keyword evidence="3" id="KW-0813">Transport</keyword>
<protein>
    <submittedName>
        <fullName evidence="10">Uncharacterized protein</fullName>
    </submittedName>
</protein>
<evidence type="ECO:0000256" key="8">
    <source>
        <dbReference type="ARBA" id="ARBA00023136"/>
    </source>
</evidence>
<comment type="similarity">
    <text evidence="2">Belongs to the oligopeptide OPT transporter family.</text>
</comment>
<evidence type="ECO:0000256" key="3">
    <source>
        <dbReference type="ARBA" id="ARBA00022448"/>
    </source>
</evidence>
<dbReference type="GO" id="GO:0015031">
    <property type="term" value="P:protein transport"/>
    <property type="evidence" value="ECO:0007669"/>
    <property type="project" value="UniProtKB-KW"/>
</dbReference>
<accession>A0A9W8RVN0</accession>
<dbReference type="Proteomes" id="UP001152049">
    <property type="component" value="Unassembled WGS sequence"/>
</dbReference>
<evidence type="ECO:0000256" key="1">
    <source>
        <dbReference type="ARBA" id="ARBA00004141"/>
    </source>
</evidence>
<evidence type="ECO:0000256" key="2">
    <source>
        <dbReference type="ARBA" id="ARBA00008807"/>
    </source>
</evidence>
<evidence type="ECO:0000256" key="7">
    <source>
        <dbReference type="ARBA" id="ARBA00022989"/>
    </source>
</evidence>
<keyword evidence="7" id="KW-1133">Transmembrane helix</keyword>
<proteinExistence type="inferred from homology"/>
<evidence type="ECO:0000313" key="10">
    <source>
        <dbReference type="EMBL" id="KAJ4253469.1"/>
    </source>
</evidence>
<keyword evidence="8" id="KW-0472">Membrane</keyword>
<dbReference type="PANTHER" id="PTHR22601">
    <property type="entry name" value="ISP4 LIKE PROTEIN"/>
    <property type="match status" value="1"/>
</dbReference>
<dbReference type="GO" id="GO:0035673">
    <property type="term" value="F:oligopeptide transmembrane transporter activity"/>
    <property type="evidence" value="ECO:0007669"/>
    <property type="project" value="InterPro"/>
</dbReference>
<evidence type="ECO:0000256" key="6">
    <source>
        <dbReference type="ARBA" id="ARBA00022927"/>
    </source>
</evidence>
<dbReference type="AlphaFoldDB" id="A0A9W8RVN0"/>
<comment type="subcellular location">
    <subcellularLocation>
        <location evidence="1">Membrane</location>
        <topology evidence="1">Multi-pass membrane protein</topology>
    </subcellularLocation>
</comment>
<dbReference type="EMBL" id="JAOQAZ010000024">
    <property type="protein sequence ID" value="KAJ4253469.1"/>
    <property type="molecule type" value="Genomic_DNA"/>
</dbReference>